<dbReference type="Proteomes" id="UP000299102">
    <property type="component" value="Unassembled WGS sequence"/>
</dbReference>
<organism evidence="1 2">
    <name type="scientific">Eumeta variegata</name>
    <name type="common">Bagworm moth</name>
    <name type="synonym">Eumeta japonica</name>
    <dbReference type="NCBI Taxonomy" id="151549"/>
    <lineage>
        <taxon>Eukaryota</taxon>
        <taxon>Metazoa</taxon>
        <taxon>Ecdysozoa</taxon>
        <taxon>Arthropoda</taxon>
        <taxon>Hexapoda</taxon>
        <taxon>Insecta</taxon>
        <taxon>Pterygota</taxon>
        <taxon>Neoptera</taxon>
        <taxon>Endopterygota</taxon>
        <taxon>Lepidoptera</taxon>
        <taxon>Glossata</taxon>
        <taxon>Ditrysia</taxon>
        <taxon>Tineoidea</taxon>
        <taxon>Psychidae</taxon>
        <taxon>Oiketicinae</taxon>
        <taxon>Eumeta</taxon>
    </lineage>
</organism>
<proteinExistence type="predicted"/>
<evidence type="ECO:0000313" key="1">
    <source>
        <dbReference type="EMBL" id="GBP42458.1"/>
    </source>
</evidence>
<dbReference type="EMBL" id="BGZK01000418">
    <property type="protein sequence ID" value="GBP42458.1"/>
    <property type="molecule type" value="Genomic_DNA"/>
</dbReference>
<reference evidence="1 2" key="1">
    <citation type="journal article" date="2019" name="Commun. Biol.">
        <title>The bagworm genome reveals a unique fibroin gene that provides high tensile strength.</title>
        <authorList>
            <person name="Kono N."/>
            <person name="Nakamura H."/>
            <person name="Ohtoshi R."/>
            <person name="Tomita M."/>
            <person name="Numata K."/>
            <person name="Arakawa K."/>
        </authorList>
    </citation>
    <scope>NUCLEOTIDE SEQUENCE [LARGE SCALE GENOMIC DNA]</scope>
</reference>
<evidence type="ECO:0000313" key="2">
    <source>
        <dbReference type="Proteomes" id="UP000299102"/>
    </source>
</evidence>
<name>A0A4C1VTL6_EUMVA</name>
<accession>A0A4C1VTL6</accession>
<dbReference type="AlphaFoldDB" id="A0A4C1VTL6"/>
<keyword evidence="2" id="KW-1185">Reference proteome</keyword>
<sequence>MTWHLSTVIWTVLELNRSKRFLDDPDLRGRGVLRDAQHRELPGLSSGKPLVRLTPATTLADRFLISSFARRPHGCHSVIPKKKVRS</sequence>
<comment type="caution">
    <text evidence="1">The sequence shown here is derived from an EMBL/GenBank/DDBJ whole genome shotgun (WGS) entry which is preliminary data.</text>
</comment>
<gene>
    <name evidence="1" type="ORF">EVAR_47753_1</name>
</gene>
<protein>
    <submittedName>
        <fullName evidence="1">Uncharacterized protein</fullName>
    </submittedName>
</protein>